<dbReference type="GO" id="GO:0006281">
    <property type="term" value="P:DNA repair"/>
    <property type="evidence" value="ECO:0007669"/>
    <property type="project" value="UniProtKB-KW"/>
</dbReference>
<dbReference type="PIRSF" id="PIRSF003128">
    <property type="entry name" value="RecN"/>
    <property type="match status" value="1"/>
</dbReference>
<dbReference type="RefSeq" id="WP_016482892.1">
    <property type="nucleotide sequence ID" value="NC_021487.1"/>
</dbReference>
<protein>
    <recommendedName>
        <fullName evidence="3 9">DNA repair protein RecN</fullName>
    </recommendedName>
    <alternativeName>
        <fullName evidence="8 9">Recombination protein N</fullName>
    </alternativeName>
</protein>
<feature type="coiled-coil region" evidence="10">
    <location>
        <begin position="162"/>
        <end position="192"/>
    </location>
</feature>
<dbReference type="InterPro" id="IPR004604">
    <property type="entry name" value="DNA_recomb/repair_RecN"/>
</dbReference>
<feature type="coiled-coil region" evidence="10">
    <location>
        <begin position="252"/>
        <end position="293"/>
    </location>
</feature>
<dbReference type="FunFam" id="3.40.50.300:FF:000319">
    <property type="entry name" value="DNA repair protein RecN"/>
    <property type="match status" value="1"/>
</dbReference>
<dbReference type="AlphaFoldDB" id="S0EZ05"/>
<dbReference type="GO" id="GO:0005524">
    <property type="term" value="F:ATP binding"/>
    <property type="evidence" value="ECO:0007669"/>
    <property type="project" value="UniProtKB-KW"/>
</dbReference>
<evidence type="ECO:0000259" key="11">
    <source>
        <dbReference type="Pfam" id="PF02463"/>
    </source>
</evidence>
<sequence>MLIRLSVRNLAIIDHLDIEFYPGFNVLTGETGAGKSILIDALGLALGARADPTMVRAGADKAVVDALFDLSRLPHIAAIAQEMGFEPEESLLLLSREIQSNGRSLCRIAGRPATVAQLKTLAEWLIDLHGQHEHQSLLSQSRHRDILDEWGGQPLLEAKSALAVTWTELQNLRQERQALEKEARERMQLLDLYQFQIREIDSAKLVVGEDEELAAEHRRVANAQRLAENVTAALLGLSNEDTGGAIETLDRVERALAEAASFDERLNALLETVRSALYELSEVERELGRYQENIEFSPERLQAIEERLELLRTLKRKYGATIEEILQYRDDTERRLHALTHSEERSRDLDQAIARLEARLSEQCERLSSLRRAAAEEFQKLIQQELQELGMERARFQVELQATEPSMQGADRVEFLLSTNPGEPLRPLVKVASGGEISRVMLAVKTAMSLRQELPTMVFDEIDVGIGGRTASVIAAKMAALAKRAQLLCITHLAPIASRAEHQFAIEKRVMGERTIVQVTPLTSEQRIEEIARMLGGNAVTDTVRQHAREMLASQLS</sequence>
<evidence type="ECO:0000256" key="9">
    <source>
        <dbReference type="PIRNR" id="PIRNR003128"/>
    </source>
</evidence>
<gene>
    <name evidence="12" type="ORF">CCALI_01542</name>
</gene>
<keyword evidence="6" id="KW-0067">ATP-binding</keyword>
<dbReference type="Gene3D" id="3.40.50.300">
    <property type="entry name" value="P-loop containing nucleotide triphosphate hydrolases"/>
    <property type="match status" value="2"/>
</dbReference>
<dbReference type="InterPro" id="IPR003395">
    <property type="entry name" value="RecF/RecN/SMC_N"/>
</dbReference>
<evidence type="ECO:0000256" key="5">
    <source>
        <dbReference type="ARBA" id="ARBA00022763"/>
    </source>
</evidence>
<evidence type="ECO:0000256" key="8">
    <source>
        <dbReference type="ARBA" id="ARBA00033408"/>
    </source>
</evidence>
<dbReference type="EMBL" id="HF951689">
    <property type="protein sequence ID" value="CCW35358.1"/>
    <property type="molecule type" value="Genomic_DNA"/>
</dbReference>
<evidence type="ECO:0000256" key="7">
    <source>
        <dbReference type="ARBA" id="ARBA00023204"/>
    </source>
</evidence>
<feature type="domain" description="RecF/RecN/SMC N-terminal" evidence="11">
    <location>
        <begin position="4"/>
        <end position="508"/>
    </location>
</feature>
<keyword evidence="10" id="KW-0175">Coiled coil</keyword>
<keyword evidence="4" id="KW-0547">Nucleotide-binding</keyword>
<dbReference type="PANTHER" id="PTHR11059">
    <property type="entry name" value="DNA REPAIR PROTEIN RECN"/>
    <property type="match status" value="1"/>
</dbReference>
<dbReference type="KEGG" id="ccz:CCALI_01542"/>
<dbReference type="FunFam" id="3.40.50.300:FF:000356">
    <property type="entry name" value="DNA repair protein RecN"/>
    <property type="match status" value="1"/>
</dbReference>
<feature type="coiled-coil region" evidence="10">
    <location>
        <begin position="339"/>
        <end position="373"/>
    </location>
</feature>
<dbReference type="GO" id="GO:0009432">
    <property type="term" value="P:SOS response"/>
    <property type="evidence" value="ECO:0007669"/>
    <property type="project" value="TreeGrafter"/>
</dbReference>
<dbReference type="GO" id="GO:0006310">
    <property type="term" value="P:DNA recombination"/>
    <property type="evidence" value="ECO:0007669"/>
    <property type="project" value="InterPro"/>
</dbReference>
<dbReference type="Pfam" id="PF02463">
    <property type="entry name" value="SMC_N"/>
    <property type="match status" value="1"/>
</dbReference>
<evidence type="ECO:0000313" key="12">
    <source>
        <dbReference type="EMBL" id="CCW35358.1"/>
    </source>
</evidence>
<keyword evidence="7 9" id="KW-0234">DNA repair</keyword>
<evidence type="ECO:0000256" key="10">
    <source>
        <dbReference type="SAM" id="Coils"/>
    </source>
</evidence>
<dbReference type="HOGENOM" id="CLU_018297_3_1_0"/>
<dbReference type="PATRIC" id="fig|1303518.3.peg.1581"/>
<dbReference type="PANTHER" id="PTHR11059:SF0">
    <property type="entry name" value="DNA REPAIR PROTEIN RECN"/>
    <property type="match status" value="1"/>
</dbReference>
<evidence type="ECO:0000256" key="1">
    <source>
        <dbReference type="ARBA" id="ARBA00003618"/>
    </source>
</evidence>
<dbReference type="InParanoid" id="S0EZ05"/>
<evidence type="ECO:0000256" key="6">
    <source>
        <dbReference type="ARBA" id="ARBA00022840"/>
    </source>
</evidence>
<dbReference type="SUPFAM" id="SSF52540">
    <property type="entry name" value="P-loop containing nucleoside triphosphate hydrolases"/>
    <property type="match status" value="1"/>
</dbReference>
<evidence type="ECO:0000313" key="13">
    <source>
        <dbReference type="Proteomes" id="UP000014227"/>
    </source>
</evidence>
<evidence type="ECO:0000256" key="3">
    <source>
        <dbReference type="ARBA" id="ARBA00021315"/>
    </source>
</evidence>
<dbReference type="InterPro" id="IPR027417">
    <property type="entry name" value="P-loop_NTPase"/>
</dbReference>
<dbReference type="STRING" id="454171.CP488_02554"/>
<dbReference type="FunCoup" id="S0EZ05">
    <property type="interactions" value="307"/>
</dbReference>
<dbReference type="GO" id="GO:0043590">
    <property type="term" value="C:bacterial nucleoid"/>
    <property type="evidence" value="ECO:0007669"/>
    <property type="project" value="TreeGrafter"/>
</dbReference>
<accession>S0EZ05</accession>
<organism evidence="12 13">
    <name type="scientific">Chthonomonas calidirosea (strain DSM 23976 / ICMP 18418 / T49)</name>
    <dbReference type="NCBI Taxonomy" id="1303518"/>
    <lineage>
        <taxon>Bacteria</taxon>
        <taxon>Bacillati</taxon>
        <taxon>Armatimonadota</taxon>
        <taxon>Chthonomonadia</taxon>
        <taxon>Chthonomonadales</taxon>
        <taxon>Chthonomonadaceae</taxon>
        <taxon>Chthonomonas</taxon>
    </lineage>
</organism>
<dbReference type="NCBIfam" id="TIGR00634">
    <property type="entry name" value="recN"/>
    <property type="match status" value="1"/>
</dbReference>
<dbReference type="CDD" id="cd03241">
    <property type="entry name" value="ABC_RecN"/>
    <property type="match status" value="2"/>
</dbReference>
<name>S0EZ05_CHTCT</name>
<proteinExistence type="inferred from homology"/>
<comment type="similarity">
    <text evidence="2 9">Belongs to the RecN family.</text>
</comment>
<dbReference type="eggNOG" id="COG0497">
    <property type="taxonomic scope" value="Bacteria"/>
</dbReference>
<evidence type="ECO:0000256" key="4">
    <source>
        <dbReference type="ARBA" id="ARBA00022741"/>
    </source>
</evidence>
<evidence type="ECO:0000256" key="2">
    <source>
        <dbReference type="ARBA" id="ARBA00009441"/>
    </source>
</evidence>
<dbReference type="Proteomes" id="UP000014227">
    <property type="component" value="Chromosome I"/>
</dbReference>
<reference evidence="13" key="1">
    <citation type="submission" date="2013-03" db="EMBL/GenBank/DDBJ databases">
        <title>Genome sequence of Chthonomonas calidirosea, the first sequenced genome from the Armatimonadetes phylum (formally candidate division OP10).</title>
        <authorList>
            <person name="Lee K.C.Y."/>
            <person name="Morgan X.C."/>
            <person name="Dunfield P.F."/>
            <person name="Tamas I."/>
            <person name="Houghton K.M."/>
            <person name="Vyssotski M."/>
            <person name="Ryan J.L.J."/>
            <person name="Lagutin K."/>
            <person name="McDonald I.R."/>
            <person name="Stott M.B."/>
        </authorList>
    </citation>
    <scope>NUCLEOTIDE SEQUENCE [LARGE SCALE GENOMIC DNA]</scope>
    <source>
        <strain evidence="13">DSM 23976 / ICMP 18418 / T49</strain>
    </source>
</reference>
<dbReference type="NCBIfam" id="NF008121">
    <property type="entry name" value="PRK10869.1"/>
    <property type="match status" value="1"/>
</dbReference>
<comment type="function">
    <text evidence="1 9">May be involved in recombinational repair of damaged DNA.</text>
</comment>
<keyword evidence="5 9" id="KW-0227">DNA damage</keyword>
<keyword evidence="13" id="KW-1185">Reference proteome</keyword>